<reference evidence="1 2" key="1">
    <citation type="submission" date="2016-06" db="EMBL/GenBank/DDBJ databases">
        <authorList>
            <person name="Kjaerup R.B."/>
            <person name="Dalgaard T.S."/>
            <person name="Juul-Madsen H.R."/>
        </authorList>
    </citation>
    <scope>NUCLEOTIDE SEQUENCE [LARGE SCALE GENOMIC DNA]</scope>
    <source>
        <strain evidence="1 2">1S159</strain>
    </source>
</reference>
<dbReference type="STRING" id="688.A6E04_16250"/>
<dbReference type="OrthoDB" id="3194910at2"/>
<proteinExistence type="predicted"/>
<evidence type="ECO:0000313" key="1">
    <source>
        <dbReference type="EMBL" id="OCH19575.1"/>
    </source>
</evidence>
<evidence type="ECO:0008006" key="3">
    <source>
        <dbReference type="Google" id="ProtNLM"/>
    </source>
</evidence>
<dbReference type="PANTHER" id="PTHR35145">
    <property type="entry name" value="CYTOPLASMIC PROTEIN-RELATED"/>
    <property type="match status" value="1"/>
</dbReference>
<gene>
    <name evidence="1" type="ORF">A6E04_16250</name>
</gene>
<dbReference type="SUPFAM" id="SSF142906">
    <property type="entry name" value="YjbR-like"/>
    <property type="match status" value="1"/>
</dbReference>
<dbReference type="InterPro" id="IPR058532">
    <property type="entry name" value="YjbR/MT2646/Rv2570-like"/>
</dbReference>
<dbReference type="PANTHER" id="PTHR35145:SF1">
    <property type="entry name" value="CYTOPLASMIC PROTEIN"/>
    <property type="match status" value="1"/>
</dbReference>
<accession>A0A1B9NWK6</accession>
<dbReference type="Proteomes" id="UP000093523">
    <property type="component" value="Unassembled WGS sequence"/>
</dbReference>
<dbReference type="InterPro" id="IPR038056">
    <property type="entry name" value="YjbR-like_sf"/>
</dbReference>
<sequence length="119" mass="13656">MTENELNNYLLAKPCCESSYPFGPDALVFKVFNKMFALIGNKDGRVCITLKAEPCDVTFLSEEFTCIQRGYHMSKKHWITITLDDEVSRGMLEAWIDNSYFLVTSKLTKAEKMNLNTKL</sequence>
<comment type="caution">
    <text evidence="1">The sequence shown here is derived from an EMBL/GenBank/DDBJ whole genome shotgun (WGS) entry which is preliminary data.</text>
</comment>
<dbReference type="EMBL" id="MAJU01000015">
    <property type="protein sequence ID" value="OCH19575.1"/>
    <property type="molecule type" value="Genomic_DNA"/>
</dbReference>
<dbReference type="Pfam" id="PF04237">
    <property type="entry name" value="YjbR"/>
    <property type="match status" value="1"/>
</dbReference>
<dbReference type="RefSeq" id="WP_065611729.1">
    <property type="nucleotide sequence ID" value="NZ_CAWMPN010000015.1"/>
</dbReference>
<evidence type="ECO:0000313" key="2">
    <source>
        <dbReference type="Proteomes" id="UP000093523"/>
    </source>
</evidence>
<name>A0A1B9NWK6_ALILO</name>
<dbReference type="Gene3D" id="3.90.1150.30">
    <property type="match status" value="1"/>
</dbReference>
<dbReference type="InterPro" id="IPR007351">
    <property type="entry name" value="YjbR"/>
</dbReference>
<dbReference type="AlphaFoldDB" id="A0A1B9NWK6"/>
<protein>
    <recommendedName>
        <fullName evidence="3">MmcQ-like protein</fullName>
    </recommendedName>
</protein>
<organism evidence="1 2">
    <name type="scientific">Aliivibrio logei</name>
    <name type="common">Vibrio logei</name>
    <dbReference type="NCBI Taxonomy" id="688"/>
    <lineage>
        <taxon>Bacteria</taxon>
        <taxon>Pseudomonadati</taxon>
        <taxon>Pseudomonadota</taxon>
        <taxon>Gammaproteobacteria</taxon>
        <taxon>Vibrionales</taxon>
        <taxon>Vibrionaceae</taxon>
        <taxon>Aliivibrio</taxon>
    </lineage>
</organism>